<dbReference type="EnsemblPlants" id="MELO3C032398.2.1">
    <property type="protein sequence ID" value="MELO3C032398.2.1"/>
    <property type="gene ID" value="MELO3C032398.2"/>
</dbReference>
<dbReference type="Gramene" id="MELO3C032398.2.1">
    <property type="protein sequence ID" value="MELO3C032398.2.1"/>
    <property type="gene ID" value="MELO3C032398.2"/>
</dbReference>
<reference evidence="1" key="1">
    <citation type="submission" date="2023-03" db="UniProtKB">
        <authorList>
            <consortium name="EnsemblPlants"/>
        </authorList>
    </citation>
    <scope>IDENTIFICATION</scope>
</reference>
<name>A0A9I9EDT6_CUCME</name>
<proteinExistence type="predicted"/>
<sequence>MLVLSVLSSSRSIRGSIHRMELKISRLLLYFSQKNKVFTPWLELPRNFKWTNRKIAYPMRTSRKLPKQKTYEAITLMKRILCRGLLQSFPTVCSYQGDTHHHDFHHFSFNGLKAGLPQLFVFIFLLFLERWESLKR</sequence>
<dbReference type="AlphaFoldDB" id="A0A9I9EDT6"/>
<protein>
    <submittedName>
        <fullName evidence="1">Uncharacterized protein</fullName>
    </submittedName>
</protein>
<evidence type="ECO:0000313" key="1">
    <source>
        <dbReference type="EnsemblPlants" id="MELO3C032398.2.1"/>
    </source>
</evidence>
<organism evidence="1">
    <name type="scientific">Cucumis melo</name>
    <name type="common">Muskmelon</name>
    <dbReference type="NCBI Taxonomy" id="3656"/>
    <lineage>
        <taxon>Eukaryota</taxon>
        <taxon>Viridiplantae</taxon>
        <taxon>Streptophyta</taxon>
        <taxon>Embryophyta</taxon>
        <taxon>Tracheophyta</taxon>
        <taxon>Spermatophyta</taxon>
        <taxon>Magnoliopsida</taxon>
        <taxon>eudicotyledons</taxon>
        <taxon>Gunneridae</taxon>
        <taxon>Pentapetalae</taxon>
        <taxon>rosids</taxon>
        <taxon>fabids</taxon>
        <taxon>Cucurbitales</taxon>
        <taxon>Cucurbitaceae</taxon>
        <taxon>Benincaseae</taxon>
        <taxon>Cucumis</taxon>
    </lineage>
</organism>
<accession>A0A9I9EDT6</accession>